<reference evidence="2 3" key="1">
    <citation type="submission" date="2024-02" db="EMBL/GenBank/DDBJ databases">
        <authorList>
            <person name="Chen Y."/>
            <person name="Shah S."/>
            <person name="Dougan E. K."/>
            <person name="Thang M."/>
            <person name="Chan C."/>
        </authorList>
    </citation>
    <scope>NUCLEOTIDE SEQUENCE [LARGE SCALE GENOMIC DNA]</scope>
</reference>
<name>A0ABP0MDK9_9DINO</name>
<comment type="caution">
    <text evidence="2">The sequence shown here is derived from an EMBL/GenBank/DDBJ whole genome shotgun (WGS) entry which is preliminary data.</text>
</comment>
<evidence type="ECO:0000313" key="1">
    <source>
        <dbReference type="EMBL" id="CAK9049347.1"/>
    </source>
</evidence>
<evidence type="ECO:0000313" key="3">
    <source>
        <dbReference type="Proteomes" id="UP001642484"/>
    </source>
</evidence>
<dbReference type="EMBL" id="CAXAMN010017002">
    <property type="protein sequence ID" value="CAK9049570.1"/>
    <property type="molecule type" value="Genomic_DNA"/>
</dbReference>
<protein>
    <submittedName>
        <fullName evidence="2">Uncharacterized protein</fullName>
    </submittedName>
</protein>
<accession>A0ABP0MDK9</accession>
<evidence type="ECO:0000313" key="2">
    <source>
        <dbReference type="EMBL" id="CAK9049570.1"/>
    </source>
</evidence>
<dbReference type="EMBL" id="CAXAMN010016891">
    <property type="protein sequence ID" value="CAK9049347.1"/>
    <property type="molecule type" value="Genomic_DNA"/>
</dbReference>
<dbReference type="Proteomes" id="UP001642484">
    <property type="component" value="Unassembled WGS sequence"/>
</dbReference>
<keyword evidence="3" id="KW-1185">Reference proteome</keyword>
<proteinExistence type="predicted"/>
<organism evidence="2 3">
    <name type="scientific">Durusdinium trenchii</name>
    <dbReference type="NCBI Taxonomy" id="1381693"/>
    <lineage>
        <taxon>Eukaryota</taxon>
        <taxon>Sar</taxon>
        <taxon>Alveolata</taxon>
        <taxon>Dinophyceae</taxon>
        <taxon>Suessiales</taxon>
        <taxon>Symbiodiniaceae</taxon>
        <taxon>Durusdinium</taxon>
    </lineage>
</organism>
<sequence>MVGTLRCLGFPVLGHPQPSHVPQRRLRSHLQALLKGVRENPLAITYMNLDADRNISPEAGWTWETFQLERGNGQSVFSLAGEGGGAIRGAGLGDARDFRSASVVVPNLTRRPHHLESMDECRDP</sequence>
<gene>
    <name evidence="1" type="ORF">CCMP2556_LOCUS25277</name>
    <name evidence="2" type="ORF">CCMP2556_LOCUS25355</name>
</gene>